<evidence type="ECO:0000313" key="1">
    <source>
        <dbReference type="EMBL" id="EDS76120.1"/>
    </source>
</evidence>
<comment type="caution">
    <text evidence="1">The sequence shown here is derived from an EMBL/GenBank/DDBJ whole genome shotgun (WGS) entry which is preliminary data.</text>
</comment>
<dbReference type="HOGENOM" id="CLU_3307562_0_0_9"/>
<reference evidence="1" key="2">
    <citation type="submission" date="2014-06" db="EMBL/GenBank/DDBJ databases">
        <title>Draft genome sequence of Clostridium spiroforme (DSM 1552).</title>
        <authorList>
            <person name="Sudarsanam P."/>
            <person name="Ley R."/>
            <person name="Guruge J."/>
            <person name="Turnbaugh P.J."/>
            <person name="Mahowald M."/>
            <person name="Liep D."/>
            <person name="Gordon J."/>
        </authorList>
    </citation>
    <scope>NUCLEOTIDE SEQUENCE</scope>
    <source>
        <strain evidence="1">DSM 1552</strain>
    </source>
</reference>
<evidence type="ECO:0000313" key="2">
    <source>
        <dbReference type="Proteomes" id="UP000004910"/>
    </source>
</evidence>
<sequence length="39" mass="4732">MSVKNTFLEYKLIFDEEKLVYINNNINIPIKYVQIEKII</sequence>
<keyword evidence="2" id="KW-1185">Reference proteome</keyword>
<proteinExistence type="predicted"/>
<dbReference type="Proteomes" id="UP000004910">
    <property type="component" value="Unassembled WGS sequence"/>
</dbReference>
<dbReference type="STRING" id="428126.CLOSPI_00085"/>
<accession>B1BYT1</accession>
<organism evidence="1 2">
    <name type="scientific">Thomasclavelia spiroformis DSM 1552</name>
    <dbReference type="NCBI Taxonomy" id="428126"/>
    <lineage>
        <taxon>Bacteria</taxon>
        <taxon>Bacillati</taxon>
        <taxon>Bacillota</taxon>
        <taxon>Erysipelotrichia</taxon>
        <taxon>Erysipelotrichales</taxon>
        <taxon>Coprobacillaceae</taxon>
        <taxon>Thomasclavelia</taxon>
    </lineage>
</organism>
<dbReference type="AlphaFoldDB" id="B1BYT1"/>
<reference evidence="1" key="1">
    <citation type="submission" date="2008-02" db="EMBL/GenBank/DDBJ databases">
        <authorList>
            <person name="Fulton L."/>
            <person name="Clifton S."/>
            <person name="Fulton B."/>
            <person name="Xu J."/>
            <person name="Minx P."/>
            <person name="Pepin K.H."/>
            <person name="Johnson M."/>
            <person name="Thiruvilangam P."/>
            <person name="Bhonagiri V."/>
            <person name="Nash W.E."/>
            <person name="Mardis E.R."/>
            <person name="Wilson R.K."/>
        </authorList>
    </citation>
    <scope>NUCLEOTIDE SEQUENCE [LARGE SCALE GENOMIC DNA]</scope>
    <source>
        <strain evidence="1">DSM 1552</strain>
    </source>
</reference>
<gene>
    <name evidence="1" type="ORF">CLOSPI_00085</name>
</gene>
<protein>
    <submittedName>
        <fullName evidence="1">Uncharacterized protein</fullName>
    </submittedName>
</protein>
<dbReference type="EMBL" id="ABIK02000002">
    <property type="protein sequence ID" value="EDS76120.1"/>
    <property type="molecule type" value="Genomic_DNA"/>
</dbReference>
<name>B1BYT1_9FIRM</name>